<dbReference type="InterPro" id="IPR002013">
    <property type="entry name" value="SAC_dom"/>
</dbReference>
<dbReference type="AlphaFoldDB" id="A0AAV2RFA2"/>
<evidence type="ECO:0000256" key="3">
    <source>
        <dbReference type="ARBA" id="ARBA00036807"/>
    </source>
</evidence>
<name>A0AAV2RFA2_MEGNR</name>
<evidence type="ECO:0000256" key="1">
    <source>
        <dbReference type="ARBA" id="ARBA00013038"/>
    </source>
</evidence>
<sequence length="392" mass="44519">MSDIYFILFQRNEVKQELQMVMENLSDVTKILKRIVKLVTPKQIFNEKTKGAVPLIALSVRKGLSMLQAVAGGVYPVKHCAVVCGFSNLRIYGWPKASKVSLAGPTNGSAAADGISFVQNKKHVCKENFYLIKFDFMVEKVEKKCAKKGERAKFFCVRKMCAGLKFKMAANQKKKKNVFWGFMGDFRGGISINVFCSKPRFWVIGQKIYKITKPWFMVRGVNDDGHVANFVETEQLIHIDTMDDVVLSYLQTRGSVPLYWEQPGVNLGSHKIKMSREPAVSQQAFQKHMRFMRERYGQQVVINLLGTGVTGKSQGEAGISHIFQHQHLTCPWSKDSQHVVFDFHQECRGGNVDNLAKKLKIQLNKEIVNFGYFCSRKGKVQSETYRTMAMAC</sequence>
<evidence type="ECO:0000256" key="4">
    <source>
        <dbReference type="ARBA" id="ARBA00040795"/>
    </source>
</evidence>
<dbReference type="GO" id="GO:0004438">
    <property type="term" value="F:phosphatidylinositol-3-phosphate phosphatase activity"/>
    <property type="evidence" value="ECO:0007669"/>
    <property type="project" value="UniProtKB-EC"/>
</dbReference>
<evidence type="ECO:0000256" key="2">
    <source>
        <dbReference type="ARBA" id="ARBA00036631"/>
    </source>
</evidence>
<dbReference type="GO" id="GO:0046856">
    <property type="term" value="P:phosphatidylinositol dephosphorylation"/>
    <property type="evidence" value="ECO:0007669"/>
    <property type="project" value="TreeGrafter"/>
</dbReference>
<feature type="domain" description="SAC" evidence="7">
    <location>
        <begin position="216"/>
        <end position="314"/>
    </location>
</feature>
<dbReference type="GO" id="GO:0005783">
    <property type="term" value="C:endoplasmic reticulum"/>
    <property type="evidence" value="ECO:0007669"/>
    <property type="project" value="TreeGrafter"/>
</dbReference>
<evidence type="ECO:0000256" key="6">
    <source>
        <dbReference type="ARBA" id="ARBA00041911"/>
    </source>
</evidence>
<organism evidence="8 9">
    <name type="scientific">Meganyctiphanes norvegica</name>
    <name type="common">Northern krill</name>
    <name type="synonym">Thysanopoda norvegica</name>
    <dbReference type="NCBI Taxonomy" id="48144"/>
    <lineage>
        <taxon>Eukaryota</taxon>
        <taxon>Metazoa</taxon>
        <taxon>Ecdysozoa</taxon>
        <taxon>Arthropoda</taxon>
        <taxon>Crustacea</taxon>
        <taxon>Multicrustacea</taxon>
        <taxon>Malacostraca</taxon>
        <taxon>Eumalacostraca</taxon>
        <taxon>Eucarida</taxon>
        <taxon>Euphausiacea</taxon>
        <taxon>Euphausiidae</taxon>
        <taxon>Meganyctiphanes</taxon>
    </lineage>
</organism>
<dbReference type="EC" id="3.1.3.64" evidence="1"/>
<evidence type="ECO:0000313" key="8">
    <source>
        <dbReference type="EMBL" id="CAL4123685.1"/>
    </source>
</evidence>
<dbReference type="Proteomes" id="UP001497623">
    <property type="component" value="Unassembled WGS sequence"/>
</dbReference>
<dbReference type="Pfam" id="PF02383">
    <property type="entry name" value="Syja_N"/>
    <property type="match status" value="1"/>
</dbReference>
<comment type="catalytic activity">
    <reaction evidence="3">
        <text>a 1,2-diacyl-sn-glycero-3-phospho-(1D-myo-inositol 4-phosphate) + H2O = a 1,2-diacyl-sn-glycero-3-phospho-(1D-myo-inositol) + phosphate</text>
        <dbReference type="Rhea" id="RHEA:55652"/>
        <dbReference type="ChEBI" id="CHEBI:15377"/>
        <dbReference type="ChEBI" id="CHEBI:43474"/>
        <dbReference type="ChEBI" id="CHEBI:57880"/>
        <dbReference type="ChEBI" id="CHEBI:58178"/>
    </reaction>
    <physiologicalReaction direction="left-to-right" evidence="3">
        <dbReference type="Rhea" id="RHEA:55653"/>
    </physiologicalReaction>
</comment>
<dbReference type="PROSITE" id="PS50275">
    <property type="entry name" value="SAC"/>
    <property type="match status" value="1"/>
</dbReference>
<keyword evidence="9" id="KW-1185">Reference proteome</keyword>
<gene>
    <name evidence="8" type="ORF">MNOR_LOCUS24102</name>
</gene>
<comment type="catalytic activity">
    <reaction evidence="2">
        <text>a 1,2-diacyl-sn-glycero-3-phospho-(1D-myo-inositol-3-phosphate) + H2O = a 1,2-diacyl-sn-glycero-3-phospho-(1D-myo-inositol) + phosphate</text>
        <dbReference type="Rhea" id="RHEA:12316"/>
        <dbReference type="ChEBI" id="CHEBI:15377"/>
        <dbReference type="ChEBI" id="CHEBI:43474"/>
        <dbReference type="ChEBI" id="CHEBI:57880"/>
        <dbReference type="ChEBI" id="CHEBI:58088"/>
        <dbReference type="EC" id="3.1.3.64"/>
    </reaction>
    <physiologicalReaction direction="left-to-right" evidence="2">
        <dbReference type="Rhea" id="RHEA:12317"/>
    </physiologicalReaction>
</comment>
<evidence type="ECO:0000259" key="7">
    <source>
        <dbReference type="PROSITE" id="PS50275"/>
    </source>
</evidence>
<protein>
    <recommendedName>
        <fullName evidence="4">Phosphatidylinositol-3-phosphatase SAC1</fullName>
        <ecNumber evidence="1">3.1.3.64</ecNumber>
    </recommendedName>
    <alternativeName>
        <fullName evidence="6">Phosphatidylinositol-4-phosphate phosphatase</fullName>
    </alternativeName>
    <alternativeName>
        <fullName evidence="5">Suppressor of actin mutations 1-like protein</fullName>
    </alternativeName>
</protein>
<comment type="caution">
    <text evidence="8">The sequence shown here is derived from an EMBL/GenBank/DDBJ whole genome shotgun (WGS) entry which is preliminary data.</text>
</comment>
<accession>A0AAV2RFA2</accession>
<evidence type="ECO:0000313" key="9">
    <source>
        <dbReference type="Proteomes" id="UP001497623"/>
    </source>
</evidence>
<dbReference type="EMBL" id="CAXKWB010021814">
    <property type="protein sequence ID" value="CAL4123685.1"/>
    <property type="molecule type" value="Genomic_DNA"/>
</dbReference>
<dbReference type="GO" id="GO:0043812">
    <property type="term" value="F:phosphatidylinositol-4-phosphate phosphatase activity"/>
    <property type="evidence" value="ECO:0007669"/>
    <property type="project" value="TreeGrafter"/>
</dbReference>
<reference evidence="8 9" key="1">
    <citation type="submission" date="2024-05" db="EMBL/GenBank/DDBJ databases">
        <authorList>
            <person name="Wallberg A."/>
        </authorList>
    </citation>
    <scope>NUCLEOTIDE SEQUENCE [LARGE SCALE GENOMIC DNA]</scope>
</reference>
<feature type="non-terminal residue" evidence="8">
    <location>
        <position position="392"/>
    </location>
</feature>
<evidence type="ECO:0000256" key="5">
    <source>
        <dbReference type="ARBA" id="ARBA00041396"/>
    </source>
</evidence>
<dbReference type="PANTHER" id="PTHR45662:SF2">
    <property type="entry name" value="PHOSPHATIDYLINOSITOL-3-PHOSPHATASE SAC1"/>
    <property type="match status" value="1"/>
</dbReference>
<proteinExistence type="predicted"/>
<dbReference type="PANTHER" id="PTHR45662">
    <property type="entry name" value="PHOSPHATIDYLINOSITIDE PHOSPHATASE SAC1"/>
    <property type="match status" value="1"/>
</dbReference>